<keyword evidence="6 7" id="KW-0472">Membrane</keyword>
<accession>A0ABR7RAW8</accession>
<keyword evidence="3" id="KW-1003">Cell membrane</keyword>
<proteinExistence type="inferred from homology"/>
<protein>
    <submittedName>
        <fullName evidence="9">Sugar ABC transporter permease</fullName>
    </submittedName>
</protein>
<reference evidence="9 10" key="1">
    <citation type="journal article" date="2009" name="Int. J. Syst. Evol. Microbiol.">
        <title>Transfer of Teichococcus ludipueritiae and Muricoccus roseus to the genus Roseomonas, as Roseomonas ludipueritiae comb. nov. and Roseomonas rosea comb. nov., respectively, and emended description of the genus Roseomonas.</title>
        <authorList>
            <person name="Sanchez-Porro C."/>
            <person name="Gallego V."/>
            <person name="Busse H.J."/>
            <person name="Kampfer P."/>
            <person name="Ventosa A."/>
        </authorList>
    </citation>
    <scope>NUCLEOTIDE SEQUENCE [LARGE SCALE GENOMIC DNA]</scope>
    <source>
        <strain evidence="9 10">DSM 14915</strain>
    </source>
</reference>
<dbReference type="RefSeq" id="WP_187779938.1">
    <property type="nucleotide sequence ID" value="NZ_JACTUZ010000103.1"/>
</dbReference>
<evidence type="ECO:0000256" key="1">
    <source>
        <dbReference type="ARBA" id="ARBA00004651"/>
    </source>
</evidence>
<feature type="transmembrane region" description="Helical" evidence="7">
    <location>
        <begin position="31"/>
        <end position="60"/>
    </location>
</feature>
<evidence type="ECO:0000256" key="5">
    <source>
        <dbReference type="ARBA" id="ARBA00022989"/>
    </source>
</evidence>
<dbReference type="CDD" id="cd06261">
    <property type="entry name" value="TM_PBP2"/>
    <property type="match status" value="1"/>
</dbReference>
<dbReference type="PANTHER" id="PTHR43005:SF1">
    <property type="entry name" value="SPERMIDINE_PUTRESCINE TRANSPORT SYSTEM PERMEASE PROTEIN"/>
    <property type="match status" value="1"/>
</dbReference>
<evidence type="ECO:0000256" key="3">
    <source>
        <dbReference type="ARBA" id="ARBA00022475"/>
    </source>
</evidence>
<dbReference type="InterPro" id="IPR000515">
    <property type="entry name" value="MetI-like"/>
</dbReference>
<evidence type="ECO:0000259" key="8">
    <source>
        <dbReference type="PROSITE" id="PS50928"/>
    </source>
</evidence>
<feature type="transmembrane region" description="Helical" evidence="7">
    <location>
        <begin position="191"/>
        <end position="211"/>
    </location>
</feature>
<keyword evidence="4 7" id="KW-0812">Transmembrane</keyword>
<evidence type="ECO:0000313" key="9">
    <source>
        <dbReference type="EMBL" id="MBC9178868.1"/>
    </source>
</evidence>
<comment type="similarity">
    <text evidence="7">Belongs to the binding-protein-dependent transport system permease family.</text>
</comment>
<keyword evidence="10" id="KW-1185">Reference proteome</keyword>
<comment type="subcellular location">
    <subcellularLocation>
        <location evidence="1 7">Cell membrane</location>
        <topology evidence="1 7">Multi-pass membrane protein</topology>
    </subcellularLocation>
</comment>
<evidence type="ECO:0000256" key="7">
    <source>
        <dbReference type="RuleBase" id="RU363032"/>
    </source>
</evidence>
<dbReference type="Pfam" id="PF00528">
    <property type="entry name" value="BPD_transp_1"/>
    <property type="match status" value="1"/>
</dbReference>
<gene>
    <name evidence="9" type="ORF">IBL25_18145</name>
</gene>
<feature type="transmembrane region" description="Helical" evidence="7">
    <location>
        <begin position="89"/>
        <end position="115"/>
    </location>
</feature>
<dbReference type="Gene3D" id="1.10.3720.10">
    <property type="entry name" value="MetI-like"/>
    <property type="match status" value="1"/>
</dbReference>
<keyword evidence="5 7" id="KW-1133">Transmembrane helix</keyword>
<evidence type="ECO:0000313" key="10">
    <source>
        <dbReference type="Proteomes" id="UP000603940"/>
    </source>
</evidence>
<dbReference type="EMBL" id="JACTUZ010000103">
    <property type="protein sequence ID" value="MBC9178868.1"/>
    <property type="molecule type" value="Genomic_DNA"/>
</dbReference>
<comment type="caution">
    <text evidence="9">The sequence shown here is derived from an EMBL/GenBank/DDBJ whole genome shotgun (WGS) entry which is preliminary data.</text>
</comment>
<dbReference type="PANTHER" id="PTHR43005">
    <property type="entry name" value="BLR7065 PROTEIN"/>
    <property type="match status" value="1"/>
</dbReference>
<evidence type="ECO:0000256" key="4">
    <source>
        <dbReference type="ARBA" id="ARBA00022692"/>
    </source>
</evidence>
<evidence type="ECO:0000256" key="2">
    <source>
        <dbReference type="ARBA" id="ARBA00022448"/>
    </source>
</evidence>
<feature type="domain" description="ABC transmembrane type-1" evidence="8">
    <location>
        <begin position="90"/>
        <end position="305"/>
    </location>
</feature>
<dbReference type="PROSITE" id="PS50928">
    <property type="entry name" value="ABC_TM1"/>
    <property type="match status" value="1"/>
</dbReference>
<feature type="transmembrane region" description="Helical" evidence="7">
    <location>
        <begin position="127"/>
        <end position="148"/>
    </location>
</feature>
<dbReference type="Proteomes" id="UP000603940">
    <property type="component" value="Unassembled WGS sequence"/>
</dbReference>
<organism evidence="9 10">
    <name type="scientific">Pseudoroseomonas ludipueritiae</name>
    <dbReference type="NCBI Taxonomy" id="198093"/>
    <lineage>
        <taxon>Bacteria</taxon>
        <taxon>Pseudomonadati</taxon>
        <taxon>Pseudomonadota</taxon>
        <taxon>Alphaproteobacteria</taxon>
        <taxon>Acetobacterales</taxon>
        <taxon>Acetobacteraceae</taxon>
        <taxon>Pseudoroseomonas</taxon>
    </lineage>
</organism>
<feature type="transmembrane region" description="Helical" evidence="7">
    <location>
        <begin position="232"/>
        <end position="250"/>
    </location>
</feature>
<name>A0ABR7RAW8_9PROT</name>
<evidence type="ECO:0000256" key="6">
    <source>
        <dbReference type="ARBA" id="ARBA00023136"/>
    </source>
</evidence>
<sequence length="321" mass="35884">MSVSATEPTTNWRRPQVNQGWLARLFDSKTFLVIACLTPALGLLLVFLTYPLGLGIWLAFTDTHIGRGGYFIGLENFESLWYDRVFWGAVFYTVFYTAVATVLKFGLGLWLALLLNENLPLKSLLRAVILLPWIVPTVLSAIAFWWMFDAQFSIISYVLVDKLGLLDHYIDFLGTPWAARWSLIFANVWRGIPFVAISLLAGLQTIPPSLYEAALLDGASSWQRFTRITAPLLMPILAVVLTFSVLFTFTDFQLVYAITRGGPINSTHLMATLAFQRGIPGGQLGEGAAIAVSMIPFLILATLFSYFALARRKWQQGEDNE</sequence>
<feature type="transmembrane region" description="Helical" evidence="7">
    <location>
        <begin position="288"/>
        <end position="309"/>
    </location>
</feature>
<keyword evidence="2 7" id="KW-0813">Transport</keyword>
<dbReference type="InterPro" id="IPR035906">
    <property type="entry name" value="MetI-like_sf"/>
</dbReference>
<dbReference type="SUPFAM" id="SSF161098">
    <property type="entry name" value="MetI-like"/>
    <property type="match status" value="1"/>
</dbReference>